<evidence type="ECO:0000259" key="1">
    <source>
        <dbReference type="PROSITE" id="PS51819"/>
    </source>
</evidence>
<dbReference type="RefSeq" id="WP_022793258.1">
    <property type="nucleotide sequence ID" value="NZ_FNNC01000003.1"/>
</dbReference>
<proteinExistence type="predicted"/>
<organism evidence="2 3">
    <name type="scientific">Marinococcus luteus</name>
    <dbReference type="NCBI Taxonomy" id="1122204"/>
    <lineage>
        <taxon>Bacteria</taxon>
        <taxon>Bacillati</taxon>
        <taxon>Bacillota</taxon>
        <taxon>Bacilli</taxon>
        <taxon>Bacillales</taxon>
        <taxon>Bacillaceae</taxon>
        <taxon>Marinococcus</taxon>
    </lineage>
</organism>
<keyword evidence="2" id="KW-0560">Oxidoreductase</keyword>
<dbReference type="EMBL" id="FNNC01000003">
    <property type="protein sequence ID" value="SDW56870.1"/>
    <property type="molecule type" value="Genomic_DNA"/>
</dbReference>
<dbReference type="InterPro" id="IPR037523">
    <property type="entry name" value="VOC_core"/>
</dbReference>
<evidence type="ECO:0000313" key="3">
    <source>
        <dbReference type="Proteomes" id="UP000199488"/>
    </source>
</evidence>
<accession>A0A1H2ULD3</accession>
<feature type="domain" description="VOC" evidence="1">
    <location>
        <begin position="4"/>
        <end position="120"/>
    </location>
</feature>
<name>A0A1H2ULD3_9BACI</name>
<dbReference type="STRING" id="1122204.SAMN05421781_1777"/>
<dbReference type="SUPFAM" id="SSF54593">
    <property type="entry name" value="Glyoxalase/Bleomycin resistance protein/Dihydroxybiphenyl dioxygenase"/>
    <property type="match status" value="1"/>
</dbReference>
<reference evidence="2 3" key="1">
    <citation type="submission" date="2016-10" db="EMBL/GenBank/DDBJ databases">
        <authorList>
            <person name="de Groot N.N."/>
        </authorList>
    </citation>
    <scope>NUCLEOTIDE SEQUENCE [LARGE SCALE GENOMIC DNA]</scope>
    <source>
        <strain evidence="2 3">DSM 23126</strain>
    </source>
</reference>
<dbReference type="AlphaFoldDB" id="A0A1H2ULD3"/>
<dbReference type="GO" id="GO:0051213">
    <property type="term" value="F:dioxygenase activity"/>
    <property type="evidence" value="ECO:0007669"/>
    <property type="project" value="UniProtKB-KW"/>
</dbReference>
<dbReference type="InterPro" id="IPR029068">
    <property type="entry name" value="Glyas_Bleomycin-R_OHBP_Dase"/>
</dbReference>
<dbReference type="PROSITE" id="PS51819">
    <property type="entry name" value="VOC"/>
    <property type="match status" value="1"/>
</dbReference>
<protein>
    <submittedName>
        <fullName evidence="2">Catechol 2,3-dioxygenase</fullName>
    </submittedName>
</protein>
<gene>
    <name evidence="2" type="ORF">SAMN05421781_1777</name>
</gene>
<dbReference type="PANTHER" id="PTHR36437">
    <property type="entry name" value="GLYOXALASE/BLEOMYCIN RESISTANCE PROTEIN/DIOXYGENASE"/>
    <property type="match status" value="1"/>
</dbReference>
<dbReference type="Gene3D" id="3.10.180.10">
    <property type="entry name" value="2,3-Dihydroxybiphenyl 1,2-Dioxygenase, domain 1"/>
    <property type="match status" value="1"/>
</dbReference>
<keyword evidence="2" id="KW-0223">Dioxygenase</keyword>
<dbReference type="PANTHER" id="PTHR36437:SF2">
    <property type="entry name" value="GLYOXALASE_BLEOMYCIN RESISTANCE PROTEIN_DIOXYGENASE"/>
    <property type="match status" value="1"/>
</dbReference>
<dbReference type="OrthoDB" id="9803079at2"/>
<dbReference type="Pfam" id="PF00903">
    <property type="entry name" value="Glyoxalase"/>
    <property type="match status" value="1"/>
</dbReference>
<sequence length="120" mass="13716">MIGKIASTAVYVEDQQRAKEFWTEKIGFEVRSEDPLGPNAYRLEVAAPGAETALAIYPKSYVLNWQELKPSIVFECDNVHASYQWMKAQNIVFDEEPTEMNGITYASFRDEDDNVFLLKS</sequence>
<dbReference type="InterPro" id="IPR004360">
    <property type="entry name" value="Glyas_Fos-R_dOase_dom"/>
</dbReference>
<dbReference type="Proteomes" id="UP000199488">
    <property type="component" value="Unassembled WGS sequence"/>
</dbReference>
<keyword evidence="3" id="KW-1185">Reference proteome</keyword>
<evidence type="ECO:0000313" key="2">
    <source>
        <dbReference type="EMBL" id="SDW56870.1"/>
    </source>
</evidence>